<organism evidence="1 2">
    <name type="scientific">Patagioenas fasciata monilis</name>
    <dbReference type="NCBI Taxonomy" id="372326"/>
    <lineage>
        <taxon>Eukaryota</taxon>
        <taxon>Metazoa</taxon>
        <taxon>Chordata</taxon>
        <taxon>Craniata</taxon>
        <taxon>Vertebrata</taxon>
        <taxon>Euteleostomi</taxon>
        <taxon>Archelosauria</taxon>
        <taxon>Archosauria</taxon>
        <taxon>Dinosauria</taxon>
        <taxon>Saurischia</taxon>
        <taxon>Theropoda</taxon>
        <taxon>Coelurosauria</taxon>
        <taxon>Aves</taxon>
        <taxon>Neognathae</taxon>
        <taxon>Neoaves</taxon>
        <taxon>Columbimorphae</taxon>
        <taxon>Columbiformes</taxon>
        <taxon>Columbidae</taxon>
        <taxon>Patagioenas</taxon>
    </lineage>
</organism>
<name>A0A1V4J534_PATFA</name>
<dbReference type="Gene3D" id="3.90.190.10">
    <property type="entry name" value="Protein tyrosine phosphatase superfamily"/>
    <property type="match status" value="1"/>
</dbReference>
<comment type="caution">
    <text evidence="1">The sequence shown here is derived from an EMBL/GenBank/DDBJ whole genome shotgun (WGS) entry which is preliminary data.</text>
</comment>
<dbReference type="PANTHER" id="PTHR45734:SF1">
    <property type="entry name" value="TENSIN-2"/>
    <property type="match status" value="1"/>
</dbReference>
<evidence type="ECO:0000313" key="2">
    <source>
        <dbReference type="Proteomes" id="UP000190648"/>
    </source>
</evidence>
<dbReference type="AlphaFoldDB" id="A0A1V4J534"/>
<accession>A0A1V4J534</accession>
<evidence type="ECO:0008006" key="3">
    <source>
        <dbReference type="Google" id="ProtNLM"/>
    </source>
</evidence>
<keyword evidence="2" id="KW-1185">Reference proteome</keyword>
<proteinExistence type="predicted"/>
<dbReference type="InterPro" id="IPR029021">
    <property type="entry name" value="Prot-tyrosine_phosphatase-like"/>
</dbReference>
<sequence length="90" mass="10340">MLASRHRDRYMLFNLSEKRRDITRLHPKVQDFGWPDLHAPPLDMLCSICKALEAWLRAHPQHVAVLHCKLLGDIVPSLPPLCPRTPRVGS</sequence>
<protein>
    <recommendedName>
        <fullName evidence="3">Phosphatase tensin-type domain-containing protein</fullName>
    </recommendedName>
</protein>
<dbReference type="SUPFAM" id="SSF52799">
    <property type="entry name" value="(Phosphotyrosine protein) phosphatases II"/>
    <property type="match status" value="1"/>
</dbReference>
<reference evidence="1 2" key="1">
    <citation type="submission" date="2016-02" db="EMBL/GenBank/DDBJ databases">
        <title>Band-tailed pigeon sequencing and assembly.</title>
        <authorList>
            <person name="Soares A.E."/>
            <person name="Novak B.J."/>
            <person name="Rice E.S."/>
            <person name="O'Connell B."/>
            <person name="Chang D."/>
            <person name="Weber S."/>
            <person name="Shapiro B."/>
        </authorList>
    </citation>
    <scope>NUCLEOTIDE SEQUENCE [LARGE SCALE GENOMIC DNA]</scope>
    <source>
        <strain evidence="1">BTP2013</strain>
        <tissue evidence="1">Blood</tissue>
    </source>
</reference>
<dbReference type="GO" id="GO:0004725">
    <property type="term" value="F:protein tyrosine phosphatase activity"/>
    <property type="evidence" value="ECO:0007669"/>
    <property type="project" value="TreeGrafter"/>
</dbReference>
<gene>
    <name evidence="1" type="ORF">AV530_011047</name>
</gene>
<dbReference type="OrthoDB" id="6273691at2759"/>
<dbReference type="InterPro" id="IPR051484">
    <property type="entry name" value="Tensin_PTEN_phosphatase"/>
</dbReference>
<dbReference type="PANTHER" id="PTHR45734">
    <property type="entry name" value="TENSIN"/>
    <property type="match status" value="1"/>
</dbReference>
<dbReference type="EMBL" id="LSYS01009212">
    <property type="protein sequence ID" value="OPJ67298.1"/>
    <property type="molecule type" value="Genomic_DNA"/>
</dbReference>
<dbReference type="STRING" id="372326.A0A1V4J534"/>
<evidence type="ECO:0000313" key="1">
    <source>
        <dbReference type="EMBL" id="OPJ67298.1"/>
    </source>
</evidence>
<dbReference type="GO" id="GO:0005925">
    <property type="term" value="C:focal adhesion"/>
    <property type="evidence" value="ECO:0007669"/>
    <property type="project" value="TreeGrafter"/>
</dbReference>
<dbReference type="Proteomes" id="UP000190648">
    <property type="component" value="Unassembled WGS sequence"/>
</dbReference>